<sequence>MRNRESRNQGKWSTTKGRWSSSDMEDVGCIFYGRRRVIQTSWTDANPGRRFLSYPSNGCNQFTKVDPPMCSRGSANHPWVVEEGQ</sequence>
<dbReference type="AlphaFoldDB" id="A0A7J7GP60"/>
<name>A0A7J7GP60_CAMSI</name>
<reference evidence="3" key="1">
    <citation type="journal article" date="2020" name="Nat. Commun.">
        <title>Genome assembly of wild tea tree DASZ reveals pedigree and selection history of tea varieties.</title>
        <authorList>
            <person name="Zhang W."/>
            <person name="Zhang Y."/>
            <person name="Qiu H."/>
            <person name="Guo Y."/>
            <person name="Wan H."/>
            <person name="Zhang X."/>
            <person name="Scossa F."/>
            <person name="Alseekh S."/>
            <person name="Zhang Q."/>
            <person name="Wang P."/>
            <person name="Xu L."/>
            <person name="Schmidt M.H."/>
            <person name="Jia X."/>
            <person name="Li D."/>
            <person name="Zhu A."/>
            <person name="Guo F."/>
            <person name="Chen W."/>
            <person name="Ni D."/>
            <person name="Usadel B."/>
            <person name="Fernie A.R."/>
            <person name="Wen W."/>
        </authorList>
    </citation>
    <scope>NUCLEOTIDE SEQUENCE [LARGE SCALE GENOMIC DNA]</scope>
    <source>
        <strain evidence="3">cv. G240</strain>
    </source>
</reference>
<feature type="region of interest" description="Disordered" evidence="1">
    <location>
        <begin position="1"/>
        <end position="22"/>
    </location>
</feature>
<proteinExistence type="predicted"/>
<evidence type="ECO:0000313" key="3">
    <source>
        <dbReference type="Proteomes" id="UP000593564"/>
    </source>
</evidence>
<reference evidence="2 3" key="2">
    <citation type="submission" date="2020-07" db="EMBL/GenBank/DDBJ databases">
        <title>Genome assembly of wild tea tree DASZ reveals pedigree and selection history of tea varieties.</title>
        <authorList>
            <person name="Zhang W."/>
        </authorList>
    </citation>
    <scope>NUCLEOTIDE SEQUENCE [LARGE SCALE GENOMIC DNA]</scope>
    <source>
        <strain evidence="3">cv. G240</strain>
        <tissue evidence="2">Leaf</tissue>
    </source>
</reference>
<keyword evidence="3" id="KW-1185">Reference proteome</keyword>
<feature type="compositionally biased region" description="Polar residues" evidence="1">
    <location>
        <begin position="9"/>
        <end position="22"/>
    </location>
</feature>
<gene>
    <name evidence="2" type="ORF">HYC85_020225</name>
</gene>
<dbReference type="EMBL" id="JACBKZ010000009">
    <property type="protein sequence ID" value="KAF5942583.1"/>
    <property type="molecule type" value="Genomic_DNA"/>
</dbReference>
<dbReference type="Proteomes" id="UP000593564">
    <property type="component" value="Unassembled WGS sequence"/>
</dbReference>
<comment type="caution">
    <text evidence="2">The sequence shown here is derived from an EMBL/GenBank/DDBJ whole genome shotgun (WGS) entry which is preliminary data.</text>
</comment>
<evidence type="ECO:0000313" key="2">
    <source>
        <dbReference type="EMBL" id="KAF5942583.1"/>
    </source>
</evidence>
<protein>
    <submittedName>
        <fullName evidence="2">Uncharacterized protein</fullName>
    </submittedName>
</protein>
<accession>A0A7J7GP60</accession>
<organism evidence="2 3">
    <name type="scientific">Camellia sinensis</name>
    <name type="common">Tea plant</name>
    <name type="synonym">Thea sinensis</name>
    <dbReference type="NCBI Taxonomy" id="4442"/>
    <lineage>
        <taxon>Eukaryota</taxon>
        <taxon>Viridiplantae</taxon>
        <taxon>Streptophyta</taxon>
        <taxon>Embryophyta</taxon>
        <taxon>Tracheophyta</taxon>
        <taxon>Spermatophyta</taxon>
        <taxon>Magnoliopsida</taxon>
        <taxon>eudicotyledons</taxon>
        <taxon>Gunneridae</taxon>
        <taxon>Pentapetalae</taxon>
        <taxon>asterids</taxon>
        <taxon>Ericales</taxon>
        <taxon>Theaceae</taxon>
        <taxon>Camellia</taxon>
    </lineage>
</organism>
<evidence type="ECO:0000256" key="1">
    <source>
        <dbReference type="SAM" id="MobiDB-lite"/>
    </source>
</evidence>